<reference evidence="4 5" key="1">
    <citation type="submission" date="2017-03" db="EMBL/GenBank/DDBJ databases">
        <authorList>
            <person name="Afonso C.L."/>
            <person name="Miller P.J."/>
            <person name="Scott M.A."/>
            <person name="Spackman E."/>
            <person name="Goraichik I."/>
            <person name="Dimitrov K.M."/>
            <person name="Suarez D.L."/>
            <person name="Swayne D.E."/>
        </authorList>
    </citation>
    <scope>NUCLEOTIDE SEQUENCE [LARGE SCALE GENOMIC DNA]</scope>
    <source>
        <strain evidence="4 5">CECT 8367</strain>
    </source>
</reference>
<gene>
    <name evidence="3" type="ORF">CLV79_104269</name>
    <name evidence="4" type="ORF">LOS8367_01683</name>
</gene>
<proteinExistence type="predicted"/>
<accession>A0A1X6Z5K4</accession>
<evidence type="ECO:0000313" key="3">
    <source>
        <dbReference type="EMBL" id="PSK86834.1"/>
    </source>
</evidence>
<feature type="compositionally biased region" description="Low complexity" evidence="1">
    <location>
        <begin position="222"/>
        <end position="238"/>
    </location>
</feature>
<protein>
    <submittedName>
        <fullName evidence="4">Uncharacterized protein</fullName>
    </submittedName>
</protein>
<dbReference type="EMBL" id="PYGB01000004">
    <property type="protein sequence ID" value="PSK86834.1"/>
    <property type="molecule type" value="Genomic_DNA"/>
</dbReference>
<dbReference type="Proteomes" id="UP000193495">
    <property type="component" value="Unassembled WGS sequence"/>
</dbReference>
<feature type="signal peptide" evidence="2">
    <location>
        <begin position="1"/>
        <end position="29"/>
    </location>
</feature>
<reference evidence="3 6" key="2">
    <citation type="submission" date="2018-03" db="EMBL/GenBank/DDBJ databases">
        <title>Genomic Encyclopedia of Archaeal and Bacterial Type Strains, Phase II (KMG-II): from individual species to whole genera.</title>
        <authorList>
            <person name="Goeker M."/>
        </authorList>
    </citation>
    <scope>NUCLEOTIDE SEQUENCE [LARGE SCALE GENOMIC DNA]</scope>
    <source>
        <strain evidence="3 6">DSM 29956</strain>
    </source>
</reference>
<dbReference type="Proteomes" id="UP000240624">
    <property type="component" value="Unassembled WGS sequence"/>
</dbReference>
<feature type="region of interest" description="Disordered" evidence="1">
    <location>
        <begin position="131"/>
        <end position="238"/>
    </location>
</feature>
<feature type="chain" id="PRO_5044568216" evidence="2">
    <location>
        <begin position="30"/>
        <end position="238"/>
    </location>
</feature>
<dbReference type="EMBL" id="FWFY01000004">
    <property type="protein sequence ID" value="SLN40875.1"/>
    <property type="molecule type" value="Genomic_DNA"/>
</dbReference>
<feature type="compositionally biased region" description="Low complexity" evidence="1">
    <location>
        <begin position="191"/>
        <end position="211"/>
    </location>
</feature>
<organism evidence="4 5">
    <name type="scientific">Limimaricola soesokkakensis</name>
    <dbReference type="NCBI Taxonomy" id="1343159"/>
    <lineage>
        <taxon>Bacteria</taxon>
        <taxon>Pseudomonadati</taxon>
        <taxon>Pseudomonadota</taxon>
        <taxon>Alphaproteobacteria</taxon>
        <taxon>Rhodobacterales</taxon>
        <taxon>Paracoccaceae</taxon>
        <taxon>Limimaricola</taxon>
    </lineage>
</organism>
<evidence type="ECO:0000313" key="5">
    <source>
        <dbReference type="Proteomes" id="UP000193495"/>
    </source>
</evidence>
<sequence length="238" mass="23289">MTPEMNMTFKTTATALALALGCAAAPALAQTSGQTLPGMPDLSTLPTSGGGQQLPGLVSVNLENIRAEIAKDLDIDLQNVPITIQLPVAVAANVCGVDVGALGGGQLGSDTPECSATNTTIATQYVTNSQTAAGDTASAPTEQPVGNATDADRSDTTTEGPVAPQPPGLDAGGEAPDAEAPVTDLAPSDQAEASTASEDATTGADASTETEGSSEADASGETAASGDADAQTDTTTAN</sequence>
<dbReference type="AlphaFoldDB" id="A0A1X6Z5K4"/>
<evidence type="ECO:0000313" key="4">
    <source>
        <dbReference type="EMBL" id="SLN40875.1"/>
    </source>
</evidence>
<evidence type="ECO:0000256" key="2">
    <source>
        <dbReference type="SAM" id="SignalP"/>
    </source>
</evidence>
<keyword evidence="2" id="KW-0732">Signal</keyword>
<name>A0A1X6Z5K4_9RHOB</name>
<keyword evidence="6" id="KW-1185">Reference proteome</keyword>
<feature type="compositionally biased region" description="Polar residues" evidence="1">
    <location>
        <begin position="131"/>
        <end position="146"/>
    </location>
</feature>
<evidence type="ECO:0000313" key="6">
    <source>
        <dbReference type="Proteomes" id="UP000240624"/>
    </source>
</evidence>
<evidence type="ECO:0000256" key="1">
    <source>
        <dbReference type="SAM" id="MobiDB-lite"/>
    </source>
</evidence>